<name>A0ABR2XP57_9PEZI</name>
<feature type="compositionally biased region" description="Low complexity" evidence="7">
    <location>
        <begin position="1621"/>
        <end position="1638"/>
    </location>
</feature>
<dbReference type="InterPro" id="IPR007751">
    <property type="entry name" value="DUF676_lipase-like"/>
</dbReference>
<protein>
    <recommendedName>
        <fullName evidence="8">Zn(2)-C6 fungal-type domain-containing protein</fullName>
    </recommendedName>
</protein>
<evidence type="ECO:0000256" key="1">
    <source>
        <dbReference type="ARBA" id="ARBA00004123"/>
    </source>
</evidence>
<evidence type="ECO:0000313" key="9">
    <source>
        <dbReference type="EMBL" id="KAK9775447.1"/>
    </source>
</evidence>
<evidence type="ECO:0000313" key="10">
    <source>
        <dbReference type="Proteomes" id="UP001465668"/>
    </source>
</evidence>
<dbReference type="InterPro" id="IPR001138">
    <property type="entry name" value="Zn2Cys6_DnaBD"/>
</dbReference>
<dbReference type="InterPro" id="IPR002110">
    <property type="entry name" value="Ankyrin_rpt"/>
</dbReference>
<feature type="region of interest" description="Disordered" evidence="7">
    <location>
        <begin position="1511"/>
        <end position="1699"/>
    </location>
</feature>
<feature type="repeat" description="ANK" evidence="6">
    <location>
        <begin position="977"/>
        <end position="1009"/>
    </location>
</feature>
<dbReference type="SMART" id="SM00066">
    <property type="entry name" value="GAL4"/>
    <property type="match status" value="1"/>
</dbReference>
<feature type="region of interest" description="Disordered" evidence="7">
    <location>
        <begin position="1712"/>
        <end position="1787"/>
    </location>
</feature>
<feature type="compositionally biased region" description="Polar residues" evidence="7">
    <location>
        <begin position="1750"/>
        <end position="1787"/>
    </location>
</feature>
<dbReference type="InterPro" id="IPR007219">
    <property type="entry name" value="XnlR_reg_dom"/>
</dbReference>
<dbReference type="PROSITE" id="PS50297">
    <property type="entry name" value="ANK_REP_REGION"/>
    <property type="match status" value="4"/>
</dbReference>
<evidence type="ECO:0000256" key="7">
    <source>
        <dbReference type="SAM" id="MobiDB-lite"/>
    </source>
</evidence>
<dbReference type="PROSITE" id="PS00463">
    <property type="entry name" value="ZN2_CY6_FUNGAL_1"/>
    <property type="match status" value="1"/>
</dbReference>
<keyword evidence="4" id="KW-0677">Repeat</keyword>
<dbReference type="InterPro" id="IPR056884">
    <property type="entry name" value="NPHP3-like_N"/>
</dbReference>
<feature type="repeat" description="ANK" evidence="6">
    <location>
        <begin position="1333"/>
        <end position="1366"/>
    </location>
</feature>
<dbReference type="CDD" id="cd00067">
    <property type="entry name" value="GAL4"/>
    <property type="match status" value="1"/>
</dbReference>
<comment type="caution">
    <text evidence="9">The sequence shown here is derived from an EMBL/GenBank/DDBJ whole genome shotgun (WGS) entry which is preliminary data.</text>
</comment>
<feature type="region of interest" description="Disordered" evidence="7">
    <location>
        <begin position="1976"/>
        <end position="2008"/>
    </location>
</feature>
<evidence type="ECO:0000256" key="5">
    <source>
        <dbReference type="ARBA" id="ARBA00023242"/>
    </source>
</evidence>
<evidence type="ECO:0000256" key="3">
    <source>
        <dbReference type="ARBA" id="ARBA00022723"/>
    </source>
</evidence>
<dbReference type="PRINTS" id="PR01415">
    <property type="entry name" value="ANKYRIN"/>
</dbReference>
<dbReference type="Pfam" id="PF04082">
    <property type="entry name" value="Fungal_trans"/>
    <property type="match status" value="1"/>
</dbReference>
<keyword evidence="10" id="KW-1185">Reference proteome</keyword>
<feature type="repeat" description="ANK" evidence="6">
    <location>
        <begin position="1233"/>
        <end position="1261"/>
    </location>
</feature>
<dbReference type="PROSITE" id="PS50088">
    <property type="entry name" value="ANK_REPEAT"/>
    <property type="match status" value="5"/>
</dbReference>
<keyword evidence="5" id="KW-0539">Nucleus</keyword>
<feature type="repeat" description="ANK" evidence="6">
    <location>
        <begin position="1367"/>
        <end position="1399"/>
    </location>
</feature>
<feature type="compositionally biased region" description="Acidic residues" evidence="7">
    <location>
        <begin position="809"/>
        <end position="820"/>
    </location>
</feature>
<dbReference type="Pfam" id="PF24883">
    <property type="entry name" value="NPHP3_N"/>
    <property type="match status" value="1"/>
</dbReference>
<dbReference type="Pfam" id="PF12796">
    <property type="entry name" value="Ank_2"/>
    <property type="match status" value="3"/>
</dbReference>
<dbReference type="Proteomes" id="UP001465668">
    <property type="component" value="Unassembled WGS sequence"/>
</dbReference>
<dbReference type="EMBL" id="JARVKM010000034">
    <property type="protein sequence ID" value="KAK9775447.1"/>
    <property type="molecule type" value="Genomic_DNA"/>
</dbReference>
<feature type="compositionally biased region" description="Polar residues" evidence="7">
    <location>
        <begin position="1639"/>
        <end position="1656"/>
    </location>
</feature>
<accession>A0ABR2XP57</accession>
<comment type="similarity">
    <text evidence="2">Belongs to the putative lipase ROG1 family.</text>
</comment>
<dbReference type="PROSITE" id="PS50048">
    <property type="entry name" value="ZN2_CY6_FUNGAL_2"/>
    <property type="match status" value="1"/>
</dbReference>
<feature type="compositionally biased region" description="Polar residues" evidence="7">
    <location>
        <begin position="1664"/>
        <end position="1682"/>
    </location>
</feature>
<feature type="repeat" description="ANK" evidence="6">
    <location>
        <begin position="943"/>
        <end position="975"/>
    </location>
</feature>
<dbReference type="PANTHER" id="PTHR31001">
    <property type="entry name" value="UNCHARACTERIZED TRANSCRIPTIONAL REGULATORY PROTEIN"/>
    <property type="match status" value="1"/>
</dbReference>
<keyword evidence="3" id="KW-0479">Metal-binding</keyword>
<comment type="subcellular location">
    <subcellularLocation>
        <location evidence="1">Nucleus</location>
    </subcellularLocation>
</comment>
<reference evidence="9 10" key="1">
    <citation type="submission" date="2024-02" db="EMBL/GenBank/DDBJ databases">
        <title>First draft genome assembly of two strains of Seiridium cardinale.</title>
        <authorList>
            <person name="Emiliani G."/>
            <person name="Scali E."/>
        </authorList>
    </citation>
    <scope>NUCLEOTIDE SEQUENCE [LARGE SCALE GENOMIC DNA]</scope>
    <source>
        <strain evidence="9 10">BM-138-000479</strain>
    </source>
</reference>
<evidence type="ECO:0000256" key="6">
    <source>
        <dbReference type="PROSITE-ProRule" id="PRU00023"/>
    </source>
</evidence>
<dbReference type="Gene3D" id="1.25.40.20">
    <property type="entry name" value="Ankyrin repeat-containing domain"/>
    <property type="match status" value="3"/>
</dbReference>
<dbReference type="SMART" id="SM00906">
    <property type="entry name" value="Fungal_trans"/>
    <property type="match status" value="1"/>
</dbReference>
<dbReference type="InterPro" id="IPR050613">
    <property type="entry name" value="Sec_Metabolite_Reg"/>
</dbReference>
<dbReference type="SUPFAM" id="SSF48403">
    <property type="entry name" value="Ankyrin repeat"/>
    <property type="match status" value="2"/>
</dbReference>
<evidence type="ECO:0000256" key="2">
    <source>
        <dbReference type="ARBA" id="ARBA00007920"/>
    </source>
</evidence>
<dbReference type="PANTHER" id="PTHR31001:SF50">
    <property type="entry name" value="ZN(II)2CYS6 TRANSCRIPTION FACTOR (EUROFUNG)"/>
    <property type="match status" value="1"/>
</dbReference>
<dbReference type="Pfam" id="PF05057">
    <property type="entry name" value="DUF676"/>
    <property type="match status" value="1"/>
</dbReference>
<dbReference type="InterPro" id="IPR036770">
    <property type="entry name" value="Ankyrin_rpt-contain_sf"/>
</dbReference>
<organism evidence="9 10">
    <name type="scientific">Seiridium cardinale</name>
    <dbReference type="NCBI Taxonomy" id="138064"/>
    <lineage>
        <taxon>Eukaryota</taxon>
        <taxon>Fungi</taxon>
        <taxon>Dikarya</taxon>
        <taxon>Ascomycota</taxon>
        <taxon>Pezizomycotina</taxon>
        <taxon>Sordariomycetes</taxon>
        <taxon>Xylariomycetidae</taxon>
        <taxon>Amphisphaeriales</taxon>
        <taxon>Sporocadaceae</taxon>
        <taxon>Seiridium</taxon>
    </lineage>
</organism>
<dbReference type="CDD" id="cd12148">
    <property type="entry name" value="fungal_TF_MHR"/>
    <property type="match status" value="1"/>
</dbReference>
<feature type="domain" description="Zn(2)-C6 fungal-type" evidence="8">
    <location>
        <begin position="1885"/>
        <end position="1914"/>
    </location>
</feature>
<evidence type="ECO:0000259" key="8">
    <source>
        <dbReference type="PROSITE" id="PS50048"/>
    </source>
</evidence>
<feature type="region of interest" description="Disordered" evidence="7">
    <location>
        <begin position="2030"/>
        <end position="2056"/>
    </location>
</feature>
<proteinExistence type="inferred from homology"/>
<dbReference type="SMART" id="SM00248">
    <property type="entry name" value="ANK"/>
    <property type="match status" value="13"/>
</dbReference>
<feature type="region of interest" description="Disordered" evidence="7">
    <location>
        <begin position="1858"/>
        <end position="1878"/>
    </location>
</feature>
<dbReference type="InterPro" id="IPR029058">
    <property type="entry name" value="AB_hydrolase_fold"/>
</dbReference>
<evidence type="ECO:0000256" key="4">
    <source>
        <dbReference type="ARBA" id="ARBA00022737"/>
    </source>
</evidence>
<dbReference type="Gene3D" id="3.40.50.1820">
    <property type="entry name" value="alpha/beta hydrolase"/>
    <property type="match status" value="1"/>
</dbReference>
<dbReference type="SUPFAM" id="SSF53474">
    <property type="entry name" value="alpha/beta-Hydrolases"/>
    <property type="match status" value="1"/>
</dbReference>
<dbReference type="Pfam" id="PF00172">
    <property type="entry name" value="Zn_clus"/>
    <property type="match status" value="1"/>
</dbReference>
<feature type="region of interest" description="Disordered" evidence="7">
    <location>
        <begin position="777"/>
        <end position="839"/>
    </location>
</feature>
<gene>
    <name evidence="9" type="ORF">SCAR479_07836</name>
</gene>
<keyword evidence="6" id="KW-0040">ANK repeat</keyword>
<feature type="compositionally biased region" description="Low complexity" evidence="7">
    <location>
        <begin position="1858"/>
        <end position="1872"/>
    </location>
</feature>
<dbReference type="SUPFAM" id="SSF57701">
    <property type="entry name" value="Zn2/Cys6 DNA-binding domain"/>
    <property type="match status" value="1"/>
</dbReference>
<feature type="compositionally biased region" description="Polar residues" evidence="7">
    <location>
        <begin position="1558"/>
        <end position="1605"/>
    </location>
</feature>
<dbReference type="InterPro" id="IPR036864">
    <property type="entry name" value="Zn2-C6_fun-type_DNA-bd_sf"/>
</dbReference>
<dbReference type="Gene3D" id="4.10.240.10">
    <property type="entry name" value="Zn(2)-C6 fungal-type DNA-binding domain"/>
    <property type="match status" value="1"/>
</dbReference>
<sequence length="2637" mass="290994">MSLRRSGTRKFTGGTTNRAKGYEAVQQGVKVLHPHENSGIKPDIDIVFVPGLGANPEDSWKSSKTDWNWMTSADGLIRDFPRARVLLYLYESAWTGVLKVKQFLSNISMALLVGLRSKREDCKKRPIVFIGHSMGGLVIAKAITILDSQPDLCPVMFEAVSAAVFFGTPFNGASVAAWASMYAYWAEKWNKATTSKLLDLMKPGDETLRELKDEFRRVAAKTRYKVELMCFWEEQPTDFTKIAGLPSLFGLTKNMIPKDVSEFVSFTSATFEGDVPKLGLASNHRDLVKFDGPKDERWNLVRDCLKKMIHGAFFTAKSRLSATRDIDWDSFKGVMEALGPPPIHRTRKALAHNHEKSPLVAQEDKYQHWLEKATQRARPPGDAKVDGLWIRGPEGRGKAGAMLTTLDDVESTIKINEKEGGDPMLFAYFLCDGSTDYCTAEDLLRSILWQLIEQEKALTTHAKVFIKNKGKNDMSKSRATATIENLWKSLEGMLTDEFAGNRVYIVLSNIHMLPESSDSTFKLLNLLSMELSGTQSPEPSRVLTKWLITSRPTYAIKEALAISNVHMIDLEDEKFGNQFQLTLRKHAKSKVGKLEIDKKYNKALAWFASSLIGERAQNIVWIDITCLQLEELPEAESDLKVRRMLEAMPQELGALLKNAWLQIFSAEDDSGESIKEMLRALILTAEEPTEDELAVLTGQSANVHGGAELRQSIEKCKPLVSINKTKTINFMNSVVKQHLIENSMELLGLSAQEMARQHGLLALRSLTYLKEIFDFPETDPPPISEDGDRSGSGAYSSDTDGSEGYDSGVEGELEYEDSYDGSDSSDRYDDWDEESGAGCDPEADKLIDLKALSYMVKNWLYHGSKATVGFADDMSVDDEFWKPRSLIRRRWLVEYTRTTNNFQYNDPRTMNSLHIAASIGFRQLLVALIENEHADEINASDSMSNTPLCFAAQFGRVDIVEELLDRQAEINVGEDEGEDTPLHLAAEEGHVEVMRKLILRGANLNAHSDYSGLVINSAICSGSFAAVELLVNHGVSLSLDRGDVMSPLEQAATLSDVSMLRYLMEKYTDQLPPEEYSKALISGAGAGRVEVFTKLLDFDYTHDDFQWAFDEAADNGNWEIVKILLEKRQDLNCDNVFHQAATGTDDQEVLEALWEYTNGSISHDKIDESLYDTADMEKTWAVHLLLDKFGADPNAQGDEYGNALTASAYDGTLPIMKILFDHGADVNSPAGWALQTAATEGHVEVVRELLVRGANVNALASNSNFLQGTALQGACEFGREEIIDMLLAAGANPNLGGGEDAHPIITAAANCQGTIIGKLISAHADVNVVGGDDRSTPLIIAARNIASVEPLQLLLDEGANIDATDGNGDTALIAAASVGDSEFVNFLLAKGADVMHTNNDGVSALHAAMDCDDDETMSVLISHVSTILSLLKTKSVAGDYALSRVIEEARATARRINQNVINEDGSDQHAAVTDHGLEMNGSSDITATRQEARASINPIAEDEVIRRGYGQMPTTHDQEPLATGFQDMPNDDYGYYDVPNSRPPVEEEPPVYNKDQELYTSQQSWRQTPDTDYNGGSQATQGIPQQSSNSQQRVVGGSPSWNQGTPIRRKPAPVAYGPHASTTTSTPPGTTSTMSTPPQMKSNYTAYNPKTSQIQPQSPPGDHASSSMSYNQDGRPFQTTSHPEPYSQIPSHAQDPPASDTAKIAYLHGNANQPQQWHDPAHASRGYQGQPYASVLGGTSPRQPRPQPVQAYSSPAQMQKPQPQLSSQGYHSMLPSQDSRNAMNPVSQYYPDLSPEKLVSLAPSTKRGTDYLTRTEVWTMGGRMRCVPPVVGDYELNFIRPRRAKSCDSQPGRVVMDTISSSTSESKPDSTSLGQAGPKTKYKLSCSLCRSRKVKCDRVHPCSHCIRSGTECVFPSRKRMQRPRKNRNSELLNRISRLETIVGNVNLATLNDMDVSDIQGLNELKAQVVANEKPPAKLSLSEGGTASIDPPQRTQSVDSQVSKDDKSPSRYIGNDFWINLAGEVEGLKQALAQSTDSDTEDESAYPSPETAAASNRSTFATQGLLAGYPSPESAGSLQHPPAHHIQFLVEKFFENVDPIIKILHRPTILKMISNGTSNLSQEQEVLQFSIYFAAVASLKPEDCVSRLGADQMTLLKSYQLDVERALAASDYLSNCELECLQAFLLYVACLRIHNESRASWVLTAMLLRLAQAYNIIQDGDGSQHTPFQAEMRRRLWWQIIVLDIRASEDRGTEAMIDPDSYNTRPPLNVNDEDFGPESTVAPPEREGPTDVTFSLCTAQSSSIFLWVGHAQARYSSSALSQSEDDIIAKAQDLEQRFITNHDPKHYQSTLAATLVRLISLKLWLIMQYPLHTHASTTLAEAPRWPKVSREAILQTAVSVMELHEHKHTTSKEADRFHWWGSSYVQWHPLAVALAELCAQTRGPLVERAWRIVEIVYPKWALVVADSKRGGLWRPIRKLYKKSKGARAMALKEEDISREQAEALQRLELIAGEVAGMPGSECGIDPSAPLPVQQRQQMPVPSVPVDAIPDDMDFSTGSGFNVVEAPSLSTSGGQMDFELPILTPSGFFTNTITGWPDNVNFDMPLENTVDPMNWAVWTDFIDDTNADAGSRTGSSEGG</sequence>